<dbReference type="PANTHER" id="PTHR47053">
    <property type="entry name" value="MUREIN DD-ENDOPEPTIDASE MEPH-RELATED"/>
    <property type="match status" value="1"/>
</dbReference>
<gene>
    <name evidence="11" type="ORF">H4683_002055</name>
</gene>
<evidence type="ECO:0000256" key="5">
    <source>
        <dbReference type="ARBA" id="ARBA00022801"/>
    </source>
</evidence>
<protein>
    <submittedName>
        <fullName evidence="11">LysM repeat protein</fullName>
    </submittedName>
</protein>
<proteinExistence type="inferred from homology"/>
<name>A0A927R3D1_9BACL</name>
<dbReference type="Pfam" id="PF00877">
    <property type="entry name" value="NLPC_P60"/>
    <property type="match status" value="1"/>
</dbReference>
<dbReference type="SUPFAM" id="SSF54001">
    <property type="entry name" value="Cysteine proteinases"/>
    <property type="match status" value="1"/>
</dbReference>
<keyword evidence="3 8" id="KW-0732">Signal</keyword>
<dbReference type="InterPro" id="IPR038765">
    <property type="entry name" value="Papain-like_cys_pep_sf"/>
</dbReference>
<dbReference type="Proteomes" id="UP000658225">
    <property type="component" value="Unassembled WGS sequence"/>
</dbReference>
<sequence length="377" mass="41307">MMKKKRIFFPLLAMLVLATFITTGNADAAADYYTVKSGDTLGKIAKQHNLTIEELKKLNNLTSDTIKIKQKLVIYGKEVNSKSAIVPKKTVTANPKLTTASYTVKAGDTLGKIAKQHKLTIDELLNLNYLTSDTIKINQTITVPGKISNPKSSVVPKNTFTANLASTTSFYTVKLGDTLWQIASQHDLTIDELMTLNKLTSDTINVNQKLIVPGKVSNPKSSIVPKKTLPPASSLSKSGGTKTTSATKKSTSSKGTQFAAVEASLPFLDTPSVWGGSTVEGFDSSGFIYHVFNNAELYIPRWDTLGMYTNSYYVDKPLPGDLVFFENTYQSGISHVGIFLGGNNFIHSGTKKVEITSLSSIYWKDKFTGFKRFNRLN</sequence>
<evidence type="ECO:0000313" key="11">
    <source>
        <dbReference type="EMBL" id="MBE1554956.1"/>
    </source>
</evidence>
<feature type="domain" description="NlpC/P60" evidence="10">
    <location>
        <begin position="254"/>
        <end position="374"/>
    </location>
</feature>
<keyword evidence="4" id="KW-0677">Repeat</keyword>
<comment type="similarity">
    <text evidence="1">Belongs to the peptidase C40 family.</text>
</comment>
<evidence type="ECO:0000259" key="9">
    <source>
        <dbReference type="PROSITE" id="PS51782"/>
    </source>
</evidence>
<feature type="chain" id="PRO_5036943098" evidence="8">
    <location>
        <begin position="29"/>
        <end position="377"/>
    </location>
</feature>
<dbReference type="Pfam" id="PF01476">
    <property type="entry name" value="LysM"/>
    <property type="match status" value="3"/>
</dbReference>
<organism evidence="11 12">
    <name type="scientific">Sporosarcina limicola</name>
    <dbReference type="NCBI Taxonomy" id="34101"/>
    <lineage>
        <taxon>Bacteria</taxon>
        <taxon>Bacillati</taxon>
        <taxon>Bacillota</taxon>
        <taxon>Bacilli</taxon>
        <taxon>Bacillales</taxon>
        <taxon>Caryophanaceae</taxon>
        <taxon>Sporosarcina</taxon>
    </lineage>
</organism>
<accession>A0A927R3D1</accession>
<evidence type="ECO:0000256" key="6">
    <source>
        <dbReference type="ARBA" id="ARBA00022807"/>
    </source>
</evidence>
<feature type="domain" description="LysM" evidence="9">
    <location>
        <begin position="169"/>
        <end position="212"/>
    </location>
</feature>
<feature type="signal peptide" evidence="8">
    <location>
        <begin position="1"/>
        <end position="28"/>
    </location>
</feature>
<dbReference type="PANTHER" id="PTHR47053:SF1">
    <property type="entry name" value="MUREIN DD-ENDOPEPTIDASE MEPH-RELATED"/>
    <property type="match status" value="1"/>
</dbReference>
<evidence type="ECO:0000259" key="10">
    <source>
        <dbReference type="PROSITE" id="PS51935"/>
    </source>
</evidence>
<dbReference type="PROSITE" id="PS51782">
    <property type="entry name" value="LYSM"/>
    <property type="match status" value="3"/>
</dbReference>
<evidence type="ECO:0000256" key="3">
    <source>
        <dbReference type="ARBA" id="ARBA00022729"/>
    </source>
</evidence>
<feature type="region of interest" description="Disordered" evidence="7">
    <location>
        <begin position="220"/>
        <end position="251"/>
    </location>
</feature>
<dbReference type="EMBL" id="JADBEL010000010">
    <property type="protein sequence ID" value="MBE1554956.1"/>
    <property type="molecule type" value="Genomic_DNA"/>
</dbReference>
<dbReference type="InterPro" id="IPR000064">
    <property type="entry name" value="NLP_P60_dom"/>
</dbReference>
<keyword evidence="6" id="KW-0788">Thiol protease</keyword>
<keyword evidence="5" id="KW-0378">Hydrolase</keyword>
<evidence type="ECO:0000313" key="12">
    <source>
        <dbReference type="Proteomes" id="UP000658225"/>
    </source>
</evidence>
<dbReference type="InterPro" id="IPR036779">
    <property type="entry name" value="LysM_dom_sf"/>
</dbReference>
<keyword evidence="2" id="KW-0645">Protease</keyword>
<dbReference type="InterPro" id="IPR051202">
    <property type="entry name" value="Peptidase_C40"/>
</dbReference>
<reference evidence="11" key="1">
    <citation type="submission" date="2020-10" db="EMBL/GenBank/DDBJ databases">
        <title>Genomic Encyclopedia of Type Strains, Phase IV (KMG-IV): sequencing the most valuable type-strain genomes for metagenomic binning, comparative biology and taxonomic classification.</title>
        <authorList>
            <person name="Goeker M."/>
        </authorList>
    </citation>
    <scope>NUCLEOTIDE SEQUENCE</scope>
    <source>
        <strain evidence="11">DSM 13886</strain>
    </source>
</reference>
<evidence type="ECO:0000256" key="1">
    <source>
        <dbReference type="ARBA" id="ARBA00007074"/>
    </source>
</evidence>
<dbReference type="AlphaFoldDB" id="A0A927R3D1"/>
<dbReference type="Gene3D" id="3.10.350.10">
    <property type="entry name" value="LysM domain"/>
    <property type="match status" value="3"/>
</dbReference>
<dbReference type="GO" id="GO:0008234">
    <property type="term" value="F:cysteine-type peptidase activity"/>
    <property type="evidence" value="ECO:0007669"/>
    <property type="project" value="UniProtKB-KW"/>
</dbReference>
<evidence type="ECO:0000256" key="4">
    <source>
        <dbReference type="ARBA" id="ARBA00022737"/>
    </source>
</evidence>
<dbReference type="GO" id="GO:0006508">
    <property type="term" value="P:proteolysis"/>
    <property type="evidence" value="ECO:0007669"/>
    <property type="project" value="UniProtKB-KW"/>
</dbReference>
<evidence type="ECO:0000256" key="8">
    <source>
        <dbReference type="SAM" id="SignalP"/>
    </source>
</evidence>
<dbReference type="SUPFAM" id="SSF54106">
    <property type="entry name" value="LysM domain"/>
    <property type="match status" value="3"/>
</dbReference>
<feature type="domain" description="LysM" evidence="9">
    <location>
        <begin position="100"/>
        <end position="143"/>
    </location>
</feature>
<dbReference type="PROSITE" id="PS51935">
    <property type="entry name" value="NLPC_P60"/>
    <property type="match status" value="1"/>
</dbReference>
<dbReference type="InterPro" id="IPR018392">
    <property type="entry name" value="LysM"/>
</dbReference>
<feature type="domain" description="LysM" evidence="9">
    <location>
        <begin position="31"/>
        <end position="74"/>
    </location>
</feature>
<comment type="caution">
    <text evidence="11">The sequence shown here is derived from an EMBL/GenBank/DDBJ whole genome shotgun (WGS) entry which is preliminary data.</text>
</comment>
<dbReference type="SMART" id="SM00257">
    <property type="entry name" value="LysM"/>
    <property type="match status" value="3"/>
</dbReference>
<dbReference type="RefSeq" id="WP_192598707.1">
    <property type="nucleotide sequence ID" value="NZ_JADBEL010000010.1"/>
</dbReference>
<evidence type="ECO:0000256" key="7">
    <source>
        <dbReference type="SAM" id="MobiDB-lite"/>
    </source>
</evidence>
<evidence type="ECO:0000256" key="2">
    <source>
        <dbReference type="ARBA" id="ARBA00022670"/>
    </source>
</evidence>
<feature type="compositionally biased region" description="Low complexity" evidence="7">
    <location>
        <begin position="233"/>
        <end position="251"/>
    </location>
</feature>
<keyword evidence="12" id="KW-1185">Reference proteome</keyword>
<dbReference type="Gene3D" id="3.90.1720.10">
    <property type="entry name" value="endopeptidase domain like (from Nostoc punctiforme)"/>
    <property type="match status" value="1"/>
</dbReference>
<dbReference type="CDD" id="cd00118">
    <property type="entry name" value="LysM"/>
    <property type="match status" value="3"/>
</dbReference>